<evidence type="ECO:0000313" key="3">
    <source>
        <dbReference type="Proteomes" id="UP000673552"/>
    </source>
</evidence>
<feature type="compositionally biased region" description="Polar residues" evidence="1">
    <location>
        <begin position="72"/>
        <end position="87"/>
    </location>
</feature>
<gene>
    <name evidence="2" type="ORF">LSCM1_04228</name>
</gene>
<sequence length="563" mass="60433">MADSVKGPRASLVGPAVMAEEEAGTALYLTAQRWRSYLLEHSAAFRQLQEERDRGWKSSALDGWYARRKTAVTPSMPTDATVANPSERTPRRAAERADQRGNGVTTFLKANVALLAERYRQHARRITQHAAADFFTPARGATSIESSRADEHPAPPAPLFLDLGCAPGGVSKYLVKDLGWHGVGVTLASADGGIGMDRSLLHECTRGAAPFLLLNGDVTQPPSTWRPSASYACVGEENGFTGGLAQPLPCMPLTTPAVGSSPLPVSPFKSSATAEPRFHFVNGGAVLDHGQRRRWDRVEEAAVVSASAPSGSVERERDARGEAADGDASLTVSSPSRCVRSAVPILPWFSLLVPQLKTALTYVATGGALMLVHGAPHCASLFILMRCMEEVVGVAPSKPSSAKGGRVHVLETMHLAKAPVYLLWTGVRAPHTDEPDATAAAALAMRRAETCLLEALSSTSPRILPLCTTAPLPPSFTAAENSGALLREKQRLWLGESDEGFGLAVDGFQRYGHLVEVVWKRMEAFLRQRRERAEREAPHRGGGGFLDRKVAPTAGLKRMYSDA</sequence>
<name>A0A836HGQ2_9TRYP</name>
<comment type="caution">
    <text evidence="2">The sequence shown here is derived from an EMBL/GenBank/DDBJ whole genome shotgun (WGS) entry which is preliminary data.</text>
</comment>
<evidence type="ECO:0000313" key="2">
    <source>
        <dbReference type="EMBL" id="KAG5476515.1"/>
    </source>
</evidence>
<reference evidence="2 3" key="1">
    <citation type="submission" date="2021-03" db="EMBL/GenBank/DDBJ databases">
        <title>Leishmania (Mundinia) martiniquensis Genome sequencing and assembly.</title>
        <authorList>
            <person name="Almutairi H."/>
            <person name="Gatherer D."/>
        </authorList>
    </citation>
    <scope>NUCLEOTIDE SEQUENCE [LARGE SCALE GENOMIC DNA]</scope>
    <source>
        <strain evidence="2">LSCM1</strain>
    </source>
</reference>
<evidence type="ECO:0000256" key="1">
    <source>
        <dbReference type="SAM" id="MobiDB-lite"/>
    </source>
</evidence>
<feature type="region of interest" description="Disordered" evidence="1">
    <location>
        <begin position="306"/>
        <end position="330"/>
    </location>
</feature>
<organism evidence="2 3">
    <name type="scientific">Leishmania martiniquensis</name>
    <dbReference type="NCBI Taxonomy" id="1580590"/>
    <lineage>
        <taxon>Eukaryota</taxon>
        <taxon>Discoba</taxon>
        <taxon>Euglenozoa</taxon>
        <taxon>Kinetoplastea</taxon>
        <taxon>Metakinetoplastina</taxon>
        <taxon>Trypanosomatida</taxon>
        <taxon>Trypanosomatidae</taxon>
        <taxon>Leishmaniinae</taxon>
        <taxon>Leishmania</taxon>
    </lineage>
</organism>
<dbReference type="AlphaFoldDB" id="A0A836HGQ2"/>
<dbReference type="KEGG" id="lmat:92514254"/>
<feature type="compositionally biased region" description="Basic and acidic residues" evidence="1">
    <location>
        <begin position="88"/>
        <end position="99"/>
    </location>
</feature>
<dbReference type="Proteomes" id="UP000673552">
    <property type="component" value="Chromosome 26"/>
</dbReference>
<accession>A0A836HGQ2</accession>
<evidence type="ECO:0008006" key="4">
    <source>
        <dbReference type="Google" id="ProtNLM"/>
    </source>
</evidence>
<proteinExistence type="predicted"/>
<keyword evidence="3" id="KW-1185">Reference proteome</keyword>
<protein>
    <recommendedName>
        <fullName evidence="4">Ribosomal RNA methyltransferase FtsJ domain-containing protein</fullName>
    </recommendedName>
</protein>
<feature type="region of interest" description="Disordered" evidence="1">
    <location>
        <begin position="72"/>
        <end position="99"/>
    </location>
</feature>
<dbReference type="OrthoDB" id="417125at2759"/>
<feature type="compositionally biased region" description="Basic and acidic residues" evidence="1">
    <location>
        <begin position="313"/>
        <end position="323"/>
    </location>
</feature>
<dbReference type="EMBL" id="JAFEUZ010000026">
    <property type="protein sequence ID" value="KAG5476515.1"/>
    <property type="molecule type" value="Genomic_DNA"/>
</dbReference>
<dbReference type="RefSeq" id="XP_067177973.1">
    <property type="nucleotide sequence ID" value="XM_067321742.1"/>
</dbReference>
<dbReference type="GeneID" id="92514254"/>